<feature type="compositionally biased region" description="Polar residues" evidence="1">
    <location>
        <begin position="96"/>
        <end position="109"/>
    </location>
</feature>
<accession>A0A7S3MQ16</accession>
<feature type="region of interest" description="Disordered" evidence="1">
    <location>
        <begin position="65"/>
        <end position="109"/>
    </location>
</feature>
<evidence type="ECO:0000313" key="2">
    <source>
        <dbReference type="EMBL" id="CAE0315783.1"/>
    </source>
</evidence>
<protein>
    <submittedName>
        <fullName evidence="2">Uncharacterized protein</fullName>
    </submittedName>
</protein>
<dbReference type="AlphaFoldDB" id="A0A7S3MQ16"/>
<name>A0A7S3MQ16_9SPIT</name>
<sequence>MDARHKKILAAEAKLMQKQSNEMNALRKKVQGKMNERLKLREVEHNEILQRYENAKKMLENQQTVERNKLEKHYSTRPLPGSKVNKSTMVAGKSVMNGSRIQKSTIKRK</sequence>
<dbReference type="EMBL" id="HBIE01035302">
    <property type="protein sequence ID" value="CAE0315783.1"/>
    <property type="molecule type" value="Transcribed_RNA"/>
</dbReference>
<evidence type="ECO:0000256" key="1">
    <source>
        <dbReference type="SAM" id="MobiDB-lite"/>
    </source>
</evidence>
<proteinExistence type="predicted"/>
<reference evidence="2" key="1">
    <citation type="submission" date="2021-01" db="EMBL/GenBank/DDBJ databases">
        <authorList>
            <person name="Corre E."/>
            <person name="Pelletier E."/>
            <person name="Niang G."/>
            <person name="Scheremetjew M."/>
            <person name="Finn R."/>
            <person name="Kale V."/>
            <person name="Holt S."/>
            <person name="Cochrane G."/>
            <person name="Meng A."/>
            <person name="Brown T."/>
            <person name="Cohen L."/>
        </authorList>
    </citation>
    <scope>NUCLEOTIDE SEQUENCE</scope>
    <source>
        <strain evidence="2">Fehren 1</strain>
    </source>
</reference>
<organism evidence="2">
    <name type="scientific">Favella ehrenbergii</name>
    <dbReference type="NCBI Taxonomy" id="182087"/>
    <lineage>
        <taxon>Eukaryota</taxon>
        <taxon>Sar</taxon>
        <taxon>Alveolata</taxon>
        <taxon>Ciliophora</taxon>
        <taxon>Intramacronucleata</taxon>
        <taxon>Spirotrichea</taxon>
        <taxon>Choreotrichia</taxon>
        <taxon>Tintinnida</taxon>
        <taxon>Xystonellidae</taxon>
        <taxon>Favella</taxon>
    </lineage>
</organism>
<gene>
    <name evidence="2" type="ORF">FEHR0123_LOCUS10712</name>
</gene>